<evidence type="ECO:0000313" key="1">
    <source>
        <dbReference type="EMBL" id="CAH3046994.1"/>
    </source>
</evidence>
<comment type="caution">
    <text evidence="1">The sequence shown here is derived from an EMBL/GenBank/DDBJ whole genome shotgun (WGS) entry which is preliminary data.</text>
</comment>
<dbReference type="EMBL" id="CALNXK010000015">
    <property type="protein sequence ID" value="CAH3046994.1"/>
    <property type="molecule type" value="Genomic_DNA"/>
</dbReference>
<feature type="non-terminal residue" evidence="1">
    <location>
        <position position="1"/>
    </location>
</feature>
<protein>
    <submittedName>
        <fullName evidence="1">Uncharacterized protein</fullName>
    </submittedName>
</protein>
<accession>A0ABN8NCA1</accession>
<evidence type="ECO:0000313" key="2">
    <source>
        <dbReference type="Proteomes" id="UP001159405"/>
    </source>
</evidence>
<proteinExistence type="predicted"/>
<gene>
    <name evidence="1" type="ORF">PLOB_00009976</name>
</gene>
<keyword evidence="2" id="KW-1185">Reference proteome</keyword>
<sequence length="104" mass="11815">NASLEAENAKLVSKLQFCEASLNNLEQYSRRECVEISGIPETEDENTKEIAIKVGSLIGVHITESDLSVSHLLPKQAPNIVVKFVRRALRDRFYKARKFLRNKT</sequence>
<reference evidence="1 2" key="1">
    <citation type="submission" date="2022-05" db="EMBL/GenBank/DDBJ databases">
        <authorList>
            <consortium name="Genoscope - CEA"/>
            <person name="William W."/>
        </authorList>
    </citation>
    <scope>NUCLEOTIDE SEQUENCE [LARGE SCALE GENOMIC DNA]</scope>
</reference>
<name>A0ABN8NCA1_9CNID</name>
<organism evidence="1 2">
    <name type="scientific">Porites lobata</name>
    <dbReference type="NCBI Taxonomy" id="104759"/>
    <lineage>
        <taxon>Eukaryota</taxon>
        <taxon>Metazoa</taxon>
        <taxon>Cnidaria</taxon>
        <taxon>Anthozoa</taxon>
        <taxon>Hexacorallia</taxon>
        <taxon>Scleractinia</taxon>
        <taxon>Fungiina</taxon>
        <taxon>Poritidae</taxon>
        <taxon>Porites</taxon>
    </lineage>
</organism>
<feature type="non-terminal residue" evidence="1">
    <location>
        <position position="104"/>
    </location>
</feature>
<dbReference type="Proteomes" id="UP001159405">
    <property type="component" value="Unassembled WGS sequence"/>
</dbReference>